<name>A0A4U5TPW8_9FLAO</name>
<dbReference type="RefSeq" id="WP_138932163.1">
    <property type="nucleotide sequence ID" value="NZ_SWMU01000003.1"/>
</dbReference>
<dbReference type="Gene3D" id="1.20.120.1630">
    <property type="match status" value="1"/>
</dbReference>
<dbReference type="Proteomes" id="UP000306552">
    <property type="component" value="Unassembled WGS sequence"/>
</dbReference>
<feature type="transmembrane region" description="Helical" evidence="5">
    <location>
        <begin position="104"/>
        <end position="120"/>
    </location>
</feature>
<evidence type="ECO:0000313" key="7">
    <source>
        <dbReference type="Proteomes" id="UP000306552"/>
    </source>
</evidence>
<dbReference type="GO" id="GO:0012505">
    <property type="term" value="C:endomembrane system"/>
    <property type="evidence" value="ECO:0007669"/>
    <property type="project" value="UniProtKB-SubCell"/>
</dbReference>
<evidence type="ECO:0000256" key="5">
    <source>
        <dbReference type="SAM" id="Phobius"/>
    </source>
</evidence>
<evidence type="ECO:0000256" key="2">
    <source>
        <dbReference type="ARBA" id="ARBA00022692"/>
    </source>
</evidence>
<feature type="transmembrane region" description="Helical" evidence="5">
    <location>
        <begin position="9"/>
        <end position="26"/>
    </location>
</feature>
<evidence type="ECO:0000256" key="1">
    <source>
        <dbReference type="ARBA" id="ARBA00004127"/>
    </source>
</evidence>
<feature type="transmembrane region" description="Helical" evidence="5">
    <location>
        <begin position="38"/>
        <end position="58"/>
    </location>
</feature>
<keyword evidence="6" id="KW-0489">Methyltransferase</keyword>
<keyword evidence="3 5" id="KW-1133">Transmembrane helix</keyword>
<dbReference type="PANTHER" id="PTHR43847">
    <property type="entry name" value="BLL3993 PROTEIN"/>
    <property type="match status" value="1"/>
</dbReference>
<comment type="caution">
    <text evidence="6">The sequence shown here is derived from an EMBL/GenBank/DDBJ whole genome shotgun (WGS) entry which is preliminary data.</text>
</comment>
<keyword evidence="4 5" id="KW-0472">Membrane</keyword>
<evidence type="ECO:0000256" key="4">
    <source>
        <dbReference type="ARBA" id="ARBA00023136"/>
    </source>
</evidence>
<keyword evidence="6" id="KW-0808">Transferase</keyword>
<dbReference type="InterPro" id="IPR052527">
    <property type="entry name" value="Metal_cation-efflux_comp"/>
</dbReference>
<reference evidence="6 7" key="1">
    <citation type="submission" date="2019-04" db="EMBL/GenBank/DDBJ databases">
        <title>Psychroflexus halotolerans sp. nov., isolated from a marine solar saltern.</title>
        <authorList>
            <person name="Feng X."/>
        </authorList>
    </citation>
    <scope>NUCLEOTIDE SEQUENCE [LARGE SCALE GENOMIC DNA]</scope>
    <source>
        <strain evidence="6 7">WDS2C27</strain>
    </source>
</reference>
<dbReference type="Pfam" id="PF04191">
    <property type="entry name" value="PEMT"/>
    <property type="match status" value="1"/>
</dbReference>
<dbReference type="AlphaFoldDB" id="A0A4U5TPW8"/>
<sequence>MRPKTKKDLLFVGLQFLLFFAFIIDLKFYTLPPVLPDFVLGICLALAIVIFVLSILVLNTNLSPFPTPKTDSKLITHGIFKYIRHPIYTSIMLGLLSWSLYKNSIFQLCIALILVVLFYFKSKYEEAQLQHKFPNYKRYKQNTGRFLPKLF</sequence>
<keyword evidence="2 5" id="KW-0812">Transmembrane</keyword>
<proteinExistence type="predicted"/>
<organism evidence="6 7">
    <name type="scientific">Mesohalobacter halotolerans</name>
    <dbReference type="NCBI Taxonomy" id="1883405"/>
    <lineage>
        <taxon>Bacteria</taxon>
        <taxon>Pseudomonadati</taxon>
        <taxon>Bacteroidota</taxon>
        <taxon>Flavobacteriia</taxon>
        <taxon>Flavobacteriales</taxon>
        <taxon>Flavobacteriaceae</taxon>
        <taxon>Mesohalobacter</taxon>
    </lineage>
</organism>
<accession>A0A4U5TPW8</accession>
<evidence type="ECO:0000313" key="6">
    <source>
        <dbReference type="EMBL" id="TKS56046.1"/>
    </source>
</evidence>
<dbReference type="EMBL" id="SWMU01000003">
    <property type="protein sequence ID" value="TKS56046.1"/>
    <property type="molecule type" value="Genomic_DNA"/>
</dbReference>
<dbReference type="InterPro" id="IPR007318">
    <property type="entry name" value="Phopholipid_MeTrfase"/>
</dbReference>
<protein>
    <submittedName>
        <fullName evidence="6">Isoprenylcysteine carboxylmethyltransferase family protein</fullName>
    </submittedName>
</protein>
<dbReference type="GO" id="GO:0032259">
    <property type="term" value="P:methylation"/>
    <property type="evidence" value="ECO:0007669"/>
    <property type="project" value="UniProtKB-KW"/>
</dbReference>
<dbReference type="GO" id="GO:0008168">
    <property type="term" value="F:methyltransferase activity"/>
    <property type="evidence" value="ECO:0007669"/>
    <property type="project" value="UniProtKB-KW"/>
</dbReference>
<keyword evidence="7" id="KW-1185">Reference proteome</keyword>
<evidence type="ECO:0000256" key="3">
    <source>
        <dbReference type="ARBA" id="ARBA00022989"/>
    </source>
</evidence>
<dbReference type="PANTHER" id="PTHR43847:SF1">
    <property type="entry name" value="BLL3993 PROTEIN"/>
    <property type="match status" value="1"/>
</dbReference>
<gene>
    <name evidence="6" type="ORF">FCN74_08450</name>
</gene>
<dbReference type="OrthoDB" id="9809773at2"/>
<comment type="subcellular location">
    <subcellularLocation>
        <location evidence="1">Endomembrane system</location>
        <topology evidence="1">Multi-pass membrane protein</topology>
    </subcellularLocation>
</comment>